<feature type="coiled-coil region" evidence="4">
    <location>
        <begin position="956"/>
        <end position="986"/>
    </location>
</feature>
<dbReference type="STRING" id="226505.SAMN05444394_1027"/>
<dbReference type="InterPro" id="IPR003594">
    <property type="entry name" value="HATPase_dom"/>
</dbReference>
<accession>A0A1N6DJR3</accession>
<dbReference type="Pfam" id="PF07494">
    <property type="entry name" value="Reg_prop"/>
    <property type="match status" value="2"/>
</dbReference>
<evidence type="ECO:0000256" key="2">
    <source>
        <dbReference type="ARBA" id="ARBA00012438"/>
    </source>
</evidence>
<evidence type="ECO:0000313" key="8">
    <source>
        <dbReference type="EMBL" id="SIN71071.1"/>
    </source>
</evidence>
<dbReference type="PROSITE" id="PS51257">
    <property type="entry name" value="PROKAR_LIPOPROTEIN"/>
    <property type="match status" value="1"/>
</dbReference>
<dbReference type="Gene3D" id="2.130.10.10">
    <property type="entry name" value="YVTN repeat-like/Quinoprotein amine dehydrogenase"/>
    <property type="match status" value="3"/>
</dbReference>
<dbReference type="CDD" id="cd00082">
    <property type="entry name" value="HisKA"/>
    <property type="match status" value="1"/>
</dbReference>
<keyword evidence="4" id="KW-0175">Coiled coil</keyword>
<dbReference type="Proteomes" id="UP000185221">
    <property type="component" value="Unassembled WGS sequence"/>
</dbReference>
<feature type="signal peptide" evidence="6">
    <location>
        <begin position="1"/>
        <end position="27"/>
    </location>
</feature>
<dbReference type="Pfam" id="PF02518">
    <property type="entry name" value="HATPase_c"/>
    <property type="match status" value="1"/>
</dbReference>
<dbReference type="InterPro" id="IPR036097">
    <property type="entry name" value="HisK_dim/P_sf"/>
</dbReference>
<dbReference type="SUPFAM" id="SSF47384">
    <property type="entry name" value="Homodimeric domain of signal transducing histidine kinase"/>
    <property type="match status" value="1"/>
</dbReference>
<dbReference type="InterPro" id="IPR005467">
    <property type="entry name" value="His_kinase_dom"/>
</dbReference>
<keyword evidence="5" id="KW-0472">Membrane</keyword>
<evidence type="ECO:0000256" key="4">
    <source>
        <dbReference type="SAM" id="Coils"/>
    </source>
</evidence>
<dbReference type="SUPFAM" id="SSF55874">
    <property type="entry name" value="ATPase domain of HSP90 chaperone/DNA topoisomerase II/histidine kinase"/>
    <property type="match status" value="1"/>
</dbReference>
<evidence type="ECO:0000256" key="1">
    <source>
        <dbReference type="ARBA" id="ARBA00000085"/>
    </source>
</evidence>
<protein>
    <recommendedName>
        <fullName evidence="2">histidine kinase</fullName>
        <ecNumber evidence="2">2.7.13.3</ecNumber>
    </recommendedName>
</protein>
<dbReference type="SMART" id="SM00387">
    <property type="entry name" value="HATPase_c"/>
    <property type="match status" value="1"/>
</dbReference>
<evidence type="ECO:0000256" key="5">
    <source>
        <dbReference type="SAM" id="Phobius"/>
    </source>
</evidence>
<keyword evidence="5" id="KW-1133">Transmembrane helix</keyword>
<dbReference type="SUPFAM" id="SSF63829">
    <property type="entry name" value="Calcium-dependent phosphotriesterase"/>
    <property type="match status" value="3"/>
</dbReference>
<dbReference type="InterPro" id="IPR013783">
    <property type="entry name" value="Ig-like_fold"/>
</dbReference>
<proteinExistence type="predicted"/>
<dbReference type="EMBL" id="FSRC01000001">
    <property type="protein sequence ID" value="SIN71071.1"/>
    <property type="molecule type" value="Genomic_DNA"/>
</dbReference>
<organism evidence="8 9">
    <name type="scientific">Algoriphagus halophilus</name>
    <dbReference type="NCBI Taxonomy" id="226505"/>
    <lineage>
        <taxon>Bacteria</taxon>
        <taxon>Pseudomonadati</taxon>
        <taxon>Bacteroidota</taxon>
        <taxon>Cytophagia</taxon>
        <taxon>Cytophagales</taxon>
        <taxon>Cyclobacteriaceae</taxon>
        <taxon>Algoriphagus</taxon>
    </lineage>
</organism>
<gene>
    <name evidence="8" type="ORF">SAMN05444394_1027</name>
</gene>
<evidence type="ECO:0000259" key="7">
    <source>
        <dbReference type="PROSITE" id="PS50109"/>
    </source>
</evidence>
<feature type="domain" description="Histidine kinase" evidence="7">
    <location>
        <begin position="995"/>
        <end position="1233"/>
    </location>
</feature>
<comment type="catalytic activity">
    <reaction evidence="1">
        <text>ATP + protein L-histidine = ADP + protein N-phospho-L-histidine.</text>
        <dbReference type="EC" id="2.7.13.3"/>
    </reaction>
</comment>
<dbReference type="InterPro" id="IPR011123">
    <property type="entry name" value="Y_Y_Y"/>
</dbReference>
<dbReference type="InterPro" id="IPR003661">
    <property type="entry name" value="HisK_dim/P_dom"/>
</dbReference>
<dbReference type="Pfam" id="PF07495">
    <property type="entry name" value="Y_Y_Y"/>
    <property type="match status" value="1"/>
</dbReference>
<dbReference type="Gene3D" id="1.10.287.130">
    <property type="match status" value="1"/>
</dbReference>
<dbReference type="PRINTS" id="PR00344">
    <property type="entry name" value="BCTRLSENSOR"/>
</dbReference>
<dbReference type="AlphaFoldDB" id="A0A1N6DJR3"/>
<dbReference type="InterPro" id="IPR011110">
    <property type="entry name" value="Reg_prop"/>
</dbReference>
<dbReference type="PROSITE" id="PS50109">
    <property type="entry name" value="HIS_KIN"/>
    <property type="match status" value="1"/>
</dbReference>
<dbReference type="Gene3D" id="3.30.565.10">
    <property type="entry name" value="Histidine kinase-like ATPase, C-terminal domain"/>
    <property type="match status" value="1"/>
</dbReference>
<dbReference type="InterPro" id="IPR015943">
    <property type="entry name" value="WD40/YVTN_repeat-like_dom_sf"/>
</dbReference>
<feature type="transmembrane region" description="Helical" evidence="5">
    <location>
        <begin position="923"/>
        <end position="943"/>
    </location>
</feature>
<dbReference type="PANTHER" id="PTHR43547:SF2">
    <property type="entry name" value="HYBRID SIGNAL TRANSDUCTION HISTIDINE KINASE C"/>
    <property type="match status" value="1"/>
</dbReference>
<dbReference type="Gene3D" id="2.60.40.10">
    <property type="entry name" value="Immunoglobulins"/>
    <property type="match status" value="1"/>
</dbReference>
<keyword evidence="5" id="KW-0812">Transmembrane</keyword>
<keyword evidence="9" id="KW-1185">Reference proteome</keyword>
<dbReference type="PANTHER" id="PTHR43547">
    <property type="entry name" value="TWO-COMPONENT HISTIDINE KINASE"/>
    <property type="match status" value="1"/>
</dbReference>
<sequence>MKMNHQSYINFLSTCCLLLFFASCKQSSEVPFPDNPSGLSTPVTKPFSFPEFAPFEWEKIEQENLPKISKINFRLSNYPSQHFSIHDFKPLLAPISKSPINWKNPEEIQINLDTIQTETVPHIRYLLEEPTITKLGSLTKWENTTSGILRIGQSEGLLGNSVYAILDDLQGSIWFSTEKGIHRFTGDQFENYNFTQRTLDGNQDPISEMILLSDGKIAMIANGTGLYLLDIQIKLVEQYKIGSDFIRLMEDEKGLIWFSNTQRGVSFIDRETKTIKFLTALTEKTGIFSAGLFMDSNRNIWIGFIGKIGILNPQRNVIRILDEQSGYDIKSIAANFKEDSNGVVWIGNFSDEAKGISLESEELWTLGNKQGYFGQGKSFQIDSKERLWIVDNDTITLYDPHKNLMKKIPTGAEVRGAGIPSASLLDSKGNLWVGTTLVGTLLINPTGILAEHFDKSNGLASNDTWGMAEDKNGKIWLATYEGINVYDPDLEKLYLIKFPNDLLVNNYRSISKLKNDRLFIGGIRGYVIIDLEQNSAELFQFKAEVSRIFWKAHEKNDGSIWMGTLDGLIKYEPAENSFYKIDEFSGLSSSRIWLIEEDKNGKLWLGNDLGINVLDPSNNTVTYLGKFNGLTSDYVSMLLQTPQKELVFGGDNGFSILNLDSMSITNVLPENGMVPPIMYDMLAVGEDIYVGSENGIVKVVRPTSKNPDKPWKFTRFGKPEGFPFNDYNQATAIYTSTGQMWWAAAPILSVIEQKAEIDTIKPTVSISSVKVMGESPKFINSSYLKNQLSDTDSIYSADQSILYTKSTLPLDSGLINHEKIKWDSLNLASGLPIGMKVPYDQNSFNFSFNNPAIKGRDKILYRYVLEGADDSWSSPSPISNSKNYYNLVPGEYNFKVATSGFNGVWSDPASFEFTILPPWWQTWWAYLLFFTLFSGLTYIIVYLRSQWLQKENRILEEKVTHRTIQLKEKIEELKNTQTQLIQSEKMASLGELTAGIAHEIQNPLNFVNNFSEVNAELLVELKEEMDAGNKEEVAELIKDIIENEEKINLHGKRADAIVKGMLQHSRSSNGQKDPTDINALADEYLRLSYHGLRAKDKSFNANMETDFDPTLPKINVVAQDVGRVILNLITNAFHAASEKKQKLNGSEFIPTVKVTTKNYQDHIEILIKDNGNGISDSVKQKIFQPFFTTKPTGQGTGLGLSLSYDIIKFHGGEIQVDSELGSGAQFKLIIPKL</sequence>
<dbReference type="InterPro" id="IPR004358">
    <property type="entry name" value="Sig_transdc_His_kin-like_C"/>
</dbReference>
<evidence type="ECO:0000256" key="6">
    <source>
        <dbReference type="SAM" id="SignalP"/>
    </source>
</evidence>
<keyword evidence="6" id="KW-0732">Signal</keyword>
<dbReference type="InterPro" id="IPR036890">
    <property type="entry name" value="HATPase_C_sf"/>
</dbReference>
<keyword evidence="3" id="KW-0597">Phosphoprotein</keyword>
<dbReference type="GO" id="GO:0000155">
    <property type="term" value="F:phosphorelay sensor kinase activity"/>
    <property type="evidence" value="ECO:0007669"/>
    <property type="project" value="InterPro"/>
</dbReference>
<evidence type="ECO:0000313" key="9">
    <source>
        <dbReference type="Proteomes" id="UP000185221"/>
    </source>
</evidence>
<feature type="chain" id="PRO_5012297363" description="histidine kinase" evidence="6">
    <location>
        <begin position="28"/>
        <end position="1233"/>
    </location>
</feature>
<name>A0A1N6DJR3_9BACT</name>
<evidence type="ECO:0000256" key="3">
    <source>
        <dbReference type="ARBA" id="ARBA00022553"/>
    </source>
</evidence>
<reference evidence="9" key="1">
    <citation type="submission" date="2016-11" db="EMBL/GenBank/DDBJ databases">
        <authorList>
            <person name="Varghese N."/>
            <person name="Submissions S."/>
        </authorList>
    </citation>
    <scope>NUCLEOTIDE SEQUENCE [LARGE SCALE GENOMIC DNA]</scope>
    <source>
        <strain evidence="9">DSM 15292</strain>
    </source>
</reference>
<dbReference type="EC" id="2.7.13.3" evidence="2"/>